<gene>
    <name evidence="1" type="ORF">L195_g056408</name>
</gene>
<reference evidence="1 2" key="2">
    <citation type="journal article" date="2017" name="Front. Plant Sci.">
        <title>Gene Classification and Mining of Molecular Markers Useful in Red Clover (Trifolium pratense) Breeding.</title>
        <authorList>
            <person name="Istvanek J."/>
            <person name="Dluhosova J."/>
            <person name="Dluhos P."/>
            <person name="Patkova L."/>
            <person name="Nedelnik J."/>
            <person name="Repkova J."/>
        </authorList>
    </citation>
    <scope>NUCLEOTIDE SEQUENCE [LARGE SCALE GENOMIC DNA]</scope>
    <source>
        <strain evidence="2">cv. Tatra</strain>
        <tissue evidence="1">Young leaves</tissue>
    </source>
</reference>
<evidence type="ECO:0000313" key="2">
    <source>
        <dbReference type="Proteomes" id="UP000236291"/>
    </source>
</evidence>
<dbReference type="AlphaFoldDB" id="A0A2K3KRI7"/>
<evidence type="ECO:0000313" key="1">
    <source>
        <dbReference type="EMBL" id="PNX68873.1"/>
    </source>
</evidence>
<dbReference type="Proteomes" id="UP000236291">
    <property type="component" value="Unassembled WGS sequence"/>
</dbReference>
<proteinExistence type="predicted"/>
<protein>
    <submittedName>
        <fullName evidence="1">Ribonuclease H</fullName>
    </submittedName>
</protein>
<accession>A0A2K3KRI7</accession>
<feature type="non-terminal residue" evidence="1">
    <location>
        <position position="125"/>
    </location>
</feature>
<organism evidence="1 2">
    <name type="scientific">Trifolium pratense</name>
    <name type="common">Red clover</name>
    <dbReference type="NCBI Taxonomy" id="57577"/>
    <lineage>
        <taxon>Eukaryota</taxon>
        <taxon>Viridiplantae</taxon>
        <taxon>Streptophyta</taxon>
        <taxon>Embryophyta</taxon>
        <taxon>Tracheophyta</taxon>
        <taxon>Spermatophyta</taxon>
        <taxon>Magnoliopsida</taxon>
        <taxon>eudicotyledons</taxon>
        <taxon>Gunneridae</taxon>
        <taxon>Pentapetalae</taxon>
        <taxon>rosids</taxon>
        <taxon>fabids</taxon>
        <taxon>Fabales</taxon>
        <taxon>Fabaceae</taxon>
        <taxon>Papilionoideae</taxon>
        <taxon>50 kb inversion clade</taxon>
        <taxon>NPAAA clade</taxon>
        <taxon>Hologalegina</taxon>
        <taxon>IRL clade</taxon>
        <taxon>Trifolieae</taxon>
        <taxon>Trifolium</taxon>
    </lineage>
</organism>
<comment type="caution">
    <text evidence="1">The sequence shown here is derived from an EMBL/GenBank/DDBJ whole genome shotgun (WGS) entry which is preliminary data.</text>
</comment>
<reference evidence="1 2" key="1">
    <citation type="journal article" date="2014" name="Am. J. Bot.">
        <title>Genome assembly and annotation for red clover (Trifolium pratense; Fabaceae).</title>
        <authorList>
            <person name="Istvanek J."/>
            <person name="Jaros M."/>
            <person name="Krenek A."/>
            <person name="Repkova J."/>
        </authorList>
    </citation>
    <scope>NUCLEOTIDE SEQUENCE [LARGE SCALE GENOMIC DNA]</scope>
    <source>
        <strain evidence="2">cv. Tatra</strain>
        <tissue evidence="1">Young leaves</tissue>
    </source>
</reference>
<dbReference type="EMBL" id="ASHM01106761">
    <property type="protein sequence ID" value="PNX68873.1"/>
    <property type="molecule type" value="Genomic_DNA"/>
</dbReference>
<name>A0A2K3KRI7_TRIPR</name>
<sequence>MMNAFWWGHGGANNKGIHWLSWEKLSVHKNNGRMSFKDITTFNLAMLSKQGWKLHANPNSLVSRLFKARYFPHGNFLASSVGHNPSIVWRSIHMAKFLVQAGSRWCIGSGADIPILDELWLKDGG</sequence>
<dbReference type="STRING" id="57577.A0A2K3KRI7"/>